<reference evidence="2 3" key="1">
    <citation type="submission" date="2022-02" db="EMBL/GenBank/DDBJ databases">
        <title>Draft genome sequence of Mezorhizobium retamae strain IRAMC:0171 isolated from Retama raetam nodules.</title>
        <authorList>
            <person name="Bengaied R."/>
            <person name="Sbissi I."/>
            <person name="Huber K."/>
            <person name="Ghodbane F."/>
            <person name="Nouioui I."/>
            <person name="Tarhouni M."/>
            <person name="Gtari M."/>
        </authorList>
    </citation>
    <scope>NUCLEOTIDE SEQUENCE [LARGE SCALE GENOMIC DNA]</scope>
    <source>
        <strain evidence="2 3">IRAMC:0171</strain>
    </source>
</reference>
<gene>
    <name evidence="2" type="ORF">L4923_24760</name>
</gene>
<feature type="compositionally biased region" description="Basic and acidic residues" evidence="1">
    <location>
        <begin position="45"/>
        <end position="56"/>
    </location>
</feature>
<keyword evidence="3" id="KW-1185">Reference proteome</keyword>
<evidence type="ECO:0000313" key="2">
    <source>
        <dbReference type="EMBL" id="MCG7508256.1"/>
    </source>
</evidence>
<dbReference type="Proteomes" id="UP001201701">
    <property type="component" value="Unassembled WGS sequence"/>
</dbReference>
<dbReference type="RefSeq" id="WP_239369797.1">
    <property type="nucleotide sequence ID" value="NZ_JAKREW010000037.1"/>
</dbReference>
<organism evidence="2 3">
    <name type="scientific">Mesorhizobium retamae</name>
    <dbReference type="NCBI Taxonomy" id="2912854"/>
    <lineage>
        <taxon>Bacteria</taxon>
        <taxon>Pseudomonadati</taxon>
        <taxon>Pseudomonadota</taxon>
        <taxon>Alphaproteobacteria</taxon>
        <taxon>Hyphomicrobiales</taxon>
        <taxon>Phyllobacteriaceae</taxon>
        <taxon>Mesorhizobium</taxon>
    </lineage>
</organism>
<accession>A0ABS9QLF7</accession>
<dbReference type="EMBL" id="JAKREW010000037">
    <property type="protein sequence ID" value="MCG7508256.1"/>
    <property type="molecule type" value="Genomic_DNA"/>
</dbReference>
<evidence type="ECO:0000256" key="1">
    <source>
        <dbReference type="SAM" id="MobiDB-lite"/>
    </source>
</evidence>
<feature type="region of interest" description="Disordered" evidence="1">
    <location>
        <begin position="1"/>
        <end position="79"/>
    </location>
</feature>
<comment type="caution">
    <text evidence="2">The sequence shown here is derived from an EMBL/GenBank/DDBJ whole genome shotgun (WGS) entry which is preliminary data.</text>
</comment>
<name>A0ABS9QLF7_9HYPH</name>
<feature type="compositionally biased region" description="Polar residues" evidence="1">
    <location>
        <begin position="58"/>
        <end position="67"/>
    </location>
</feature>
<sequence>MAEKRTPQQVHADIQAGKYRDKTPGFDPSAAPMETDAEAGGASTHPDDEQAGRVEHPTVQNQASTGSAMRPRGKQKPRK</sequence>
<protein>
    <submittedName>
        <fullName evidence="2">Uncharacterized protein</fullName>
    </submittedName>
</protein>
<proteinExistence type="predicted"/>
<evidence type="ECO:0000313" key="3">
    <source>
        <dbReference type="Proteomes" id="UP001201701"/>
    </source>
</evidence>